<dbReference type="InterPro" id="IPR008807">
    <property type="entry name" value="ROS_MUCR"/>
</dbReference>
<keyword evidence="6" id="KW-1185">Reference proteome</keyword>
<sequence>MTEEAARTKSDLVELAGDIAAAYVSNNSVPAGELGALLASIHATLVGIASGAAASSPVEEVEKPTPAQIRRSITPDGVISFIDGKSYKTLKRHLTTHGLDPRAYRERYGLPSDYPMVAPNYAAQRSALAKQIGLGRPGAQAAREAAPDQAAGRRRKAA</sequence>
<evidence type="ECO:0000313" key="6">
    <source>
        <dbReference type="Proteomes" id="UP001055303"/>
    </source>
</evidence>
<feature type="region of interest" description="Disordered" evidence="2">
    <location>
        <begin position="134"/>
        <end position="158"/>
    </location>
</feature>
<dbReference type="EMBL" id="BPQI01000152">
    <property type="protein sequence ID" value="GJD58477.1"/>
    <property type="molecule type" value="Genomic_DNA"/>
</dbReference>
<dbReference type="Gene3D" id="1.10.10.1550">
    <property type="entry name" value="ROS/MUCR transcriptional regulator protein"/>
    <property type="match status" value="1"/>
</dbReference>
<evidence type="ECO:0000313" key="3">
    <source>
        <dbReference type="EMBL" id="GJD58477.1"/>
    </source>
</evidence>
<dbReference type="GO" id="GO:0006355">
    <property type="term" value="P:regulation of DNA-templated transcription"/>
    <property type="evidence" value="ECO:0007669"/>
    <property type="project" value="InterPro"/>
</dbReference>
<evidence type="ECO:0000313" key="5">
    <source>
        <dbReference type="Proteomes" id="UP000401717"/>
    </source>
</evidence>
<accession>A0A564FY96</accession>
<dbReference type="Proteomes" id="UP001055303">
    <property type="component" value="Unassembled WGS sequence"/>
</dbReference>
<protein>
    <submittedName>
        <fullName evidence="4">Transcriptional regulatory protein ros</fullName>
    </submittedName>
</protein>
<feature type="compositionally biased region" description="Low complexity" evidence="2">
    <location>
        <begin position="137"/>
        <end position="150"/>
    </location>
</feature>
<reference evidence="4 5" key="1">
    <citation type="submission" date="2019-06" db="EMBL/GenBank/DDBJ databases">
        <authorList>
            <person name="Rodrigo-Torres L."/>
            <person name="Arahal R. D."/>
            <person name="Lucena T."/>
        </authorList>
    </citation>
    <scope>NUCLEOTIDE SEQUENCE [LARGE SCALE GENOMIC DNA]</scope>
    <source>
        <strain evidence="4 5">SW08-7</strain>
    </source>
</reference>
<evidence type="ECO:0000256" key="1">
    <source>
        <dbReference type="ARBA" id="ARBA00007031"/>
    </source>
</evidence>
<gene>
    <name evidence="4" type="primary">ros_5</name>
    <name evidence="3" type="synonym">ros_7</name>
    <name evidence="3" type="ORF">IFDJLNFL_4398</name>
    <name evidence="4" type="ORF">MTDSW087_02858</name>
</gene>
<evidence type="ECO:0000256" key="2">
    <source>
        <dbReference type="SAM" id="MobiDB-lite"/>
    </source>
</evidence>
<dbReference type="Proteomes" id="UP000401717">
    <property type="component" value="Unassembled WGS sequence"/>
</dbReference>
<dbReference type="Pfam" id="PF05443">
    <property type="entry name" value="ROS_MUCR"/>
    <property type="match status" value="1"/>
</dbReference>
<dbReference type="GO" id="GO:0008270">
    <property type="term" value="F:zinc ion binding"/>
    <property type="evidence" value="ECO:0007669"/>
    <property type="project" value="InterPro"/>
</dbReference>
<dbReference type="AlphaFoldDB" id="A0A564FY96"/>
<name>A0A564FY96_9HYPH</name>
<dbReference type="OrthoDB" id="9809693at2"/>
<reference evidence="3" key="3">
    <citation type="submission" date="2021-08" db="EMBL/GenBank/DDBJ databases">
        <authorList>
            <person name="Tani A."/>
            <person name="Ola A."/>
            <person name="Ogura Y."/>
            <person name="Katsura K."/>
            <person name="Hayashi T."/>
        </authorList>
    </citation>
    <scope>NUCLEOTIDE SEQUENCE</scope>
    <source>
        <strain evidence="3">DSM 22415</strain>
    </source>
</reference>
<proteinExistence type="inferred from homology"/>
<evidence type="ECO:0000313" key="4">
    <source>
        <dbReference type="EMBL" id="VUF13159.1"/>
    </source>
</evidence>
<organism evidence="4 5">
    <name type="scientific">Methylobacterium dankookense</name>
    <dbReference type="NCBI Taxonomy" id="560405"/>
    <lineage>
        <taxon>Bacteria</taxon>
        <taxon>Pseudomonadati</taxon>
        <taxon>Pseudomonadota</taxon>
        <taxon>Alphaproteobacteria</taxon>
        <taxon>Hyphomicrobiales</taxon>
        <taxon>Methylobacteriaceae</taxon>
        <taxon>Methylobacterium</taxon>
    </lineage>
</organism>
<comment type="similarity">
    <text evidence="1">Belongs to the ros/MucR family.</text>
</comment>
<reference evidence="3" key="2">
    <citation type="journal article" date="2021" name="Front. Microbiol.">
        <title>Comprehensive Comparative Genomics and Phenotyping of Methylobacterium Species.</title>
        <authorList>
            <person name="Alessa O."/>
            <person name="Ogura Y."/>
            <person name="Fujitani Y."/>
            <person name="Takami H."/>
            <person name="Hayashi T."/>
            <person name="Sahin N."/>
            <person name="Tani A."/>
        </authorList>
    </citation>
    <scope>NUCLEOTIDE SEQUENCE</scope>
    <source>
        <strain evidence="3">DSM 22415</strain>
    </source>
</reference>
<dbReference type="RefSeq" id="WP_144764944.1">
    <property type="nucleotide sequence ID" value="NZ_BPQI01000152.1"/>
</dbReference>
<dbReference type="InterPro" id="IPR041920">
    <property type="entry name" value="ROS/MUCR_sf"/>
</dbReference>
<dbReference type="EMBL" id="CABFVH010000017">
    <property type="protein sequence ID" value="VUF13159.1"/>
    <property type="molecule type" value="Genomic_DNA"/>
</dbReference>
<dbReference type="GO" id="GO:0003677">
    <property type="term" value="F:DNA binding"/>
    <property type="evidence" value="ECO:0007669"/>
    <property type="project" value="InterPro"/>
</dbReference>